<evidence type="ECO:0000256" key="3">
    <source>
        <dbReference type="ARBA" id="ARBA00023015"/>
    </source>
</evidence>
<dbReference type="GO" id="GO:0003700">
    <property type="term" value="F:DNA-binding transcription factor activity"/>
    <property type="evidence" value="ECO:0007669"/>
    <property type="project" value="InterPro"/>
</dbReference>
<dbReference type="PANTHER" id="PTHR33164">
    <property type="entry name" value="TRANSCRIPTIONAL REGULATOR, MARR FAMILY"/>
    <property type="match status" value="1"/>
</dbReference>
<keyword evidence="5" id="KW-0804">Transcription</keyword>
<evidence type="ECO:0000256" key="2">
    <source>
        <dbReference type="ARBA" id="ARBA00022490"/>
    </source>
</evidence>
<dbReference type="InterPro" id="IPR000835">
    <property type="entry name" value="HTH_MarR-typ"/>
</dbReference>
<evidence type="ECO:0000256" key="4">
    <source>
        <dbReference type="ARBA" id="ARBA00023125"/>
    </source>
</evidence>
<gene>
    <name evidence="7" type="ORF">LCGC14_1029880</name>
</gene>
<dbReference type="EMBL" id="LAZR01004173">
    <property type="protein sequence ID" value="KKN11099.1"/>
    <property type="molecule type" value="Genomic_DNA"/>
</dbReference>
<dbReference type="GO" id="GO:0005737">
    <property type="term" value="C:cytoplasm"/>
    <property type="evidence" value="ECO:0007669"/>
    <property type="project" value="UniProtKB-SubCell"/>
</dbReference>
<dbReference type="GO" id="GO:0003677">
    <property type="term" value="F:DNA binding"/>
    <property type="evidence" value="ECO:0007669"/>
    <property type="project" value="UniProtKB-KW"/>
</dbReference>
<proteinExistence type="predicted"/>
<dbReference type="InterPro" id="IPR039422">
    <property type="entry name" value="MarR/SlyA-like"/>
</dbReference>
<keyword evidence="4" id="KW-0238">DNA-binding</keyword>
<comment type="caution">
    <text evidence="7">The sequence shown here is derived from an EMBL/GenBank/DDBJ whole genome shotgun (WGS) entry which is preliminary data.</text>
</comment>
<evidence type="ECO:0000256" key="1">
    <source>
        <dbReference type="ARBA" id="ARBA00004496"/>
    </source>
</evidence>
<dbReference type="AlphaFoldDB" id="A0A0F9MZG4"/>
<dbReference type="Gene3D" id="1.10.10.10">
    <property type="entry name" value="Winged helix-like DNA-binding domain superfamily/Winged helix DNA-binding domain"/>
    <property type="match status" value="1"/>
</dbReference>
<keyword evidence="2" id="KW-0963">Cytoplasm</keyword>
<feature type="domain" description="HTH marR-type" evidence="6">
    <location>
        <begin position="10"/>
        <end position="140"/>
    </location>
</feature>
<accession>A0A0F9MZG4</accession>
<protein>
    <recommendedName>
        <fullName evidence="6">HTH marR-type domain-containing protein</fullName>
    </recommendedName>
</protein>
<evidence type="ECO:0000259" key="6">
    <source>
        <dbReference type="PROSITE" id="PS50995"/>
    </source>
</evidence>
<dbReference type="PROSITE" id="PS50995">
    <property type="entry name" value="HTH_MARR_2"/>
    <property type="match status" value="1"/>
</dbReference>
<evidence type="ECO:0000313" key="7">
    <source>
        <dbReference type="EMBL" id="KKN11099.1"/>
    </source>
</evidence>
<comment type="subcellular location">
    <subcellularLocation>
        <location evidence="1">Cytoplasm</location>
    </subcellularLocation>
</comment>
<dbReference type="InterPro" id="IPR036388">
    <property type="entry name" value="WH-like_DNA-bd_sf"/>
</dbReference>
<keyword evidence="3" id="KW-0805">Transcription regulation</keyword>
<name>A0A0F9MZG4_9ZZZZ</name>
<dbReference type="FunFam" id="1.10.10.10:FF:000163">
    <property type="entry name" value="MarR family transcriptional regulator"/>
    <property type="match status" value="1"/>
</dbReference>
<organism evidence="7">
    <name type="scientific">marine sediment metagenome</name>
    <dbReference type="NCBI Taxonomy" id="412755"/>
    <lineage>
        <taxon>unclassified sequences</taxon>
        <taxon>metagenomes</taxon>
        <taxon>ecological metagenomes</taxon>
    </lineage>
</organism>
<dbReference type="SUPFAM" id="SSF46785">
    <property type="entry name" value="Winged helix' DNA-binding domain"/>
    <property type="match status" value="1"/>
</dbReference>
<dbReference type="InterPro" id="IPR055166">
    <property type="entry name" value="Transc_reg_Sar_Rot_HTH"/>
</dbReference>
<sequence>MSNFENLRLDSQLCFALYTATNSITRLYRSLLTQHELTYPQYLVLLVLWEKDGVAIKDVMKRLKLDSGTLSPIIKRLQTAELITKVRTDEDERIVRLYLTEKAKEIEPEIAEVQNKVVCQTNLTHSEFIDLLNSLNTLTESLNAKGEPQPIAKMA</sequence>
<dbReference type="SMART" id="SM00347">
    <property type="entry name" value="HTH_MARR"/>
    <property type="match status" value="1"/>
</dbReference>
<dbReference type="InterPro" id="IPR036390">
    <property type="entry name" value="WH_DNA-bd_sf"/>
</dbReference>
<dbReference type="PANTHER" id="PTHR33164:SF5">
    <property type="entry name" value="ORGANIC HYDROPEROXIDE RESISTANCE TRANSCRIPTIONAL REGULATOR"/>
    <property type="match status" value="1"/>
</dbReference>
<evidence type="ECO:0000256" key="5">
    <source>
        <dbReference type="ARBA" id="ARBA00023163"/>
    </source>
</evidence>
<dbReference type="Pfam" id="PF22381">
    <property type="entry name" value="Staph_reg_Sar_Rot"/>
    <property type="match status" value="1"/>
</dbReference>
<dbReference type="GO" id="GO:0006950">
    <property type="term" value="P:response to stress"/>
    <property type="evidence" value="ECO:0007669"/>
    <property type="project" value="TreeGrafter"/>
</dbReference>
<reference evidence="7" key="1">
    <citation type="journal article" date="2015" name="Nature">
        <title>Complex archaea that bridge the gap between prokaryotes and eukaryotes.</title>
        <authorList>
            <person name="Spang A."/>
            <person name="Saw J.H."/>
            <person name="Jorgensen S.L."/>
            <person name="Zaremba-Niedzwiedzka K."/>
            <person name="Martijn J."/>
            <person name="Lind A.E."/>
            <person name="van Eijk R."/>
            <person name="Schleper C."/>
            <person name="Guy L."/>
            <person name="Ettema T.J."/>
        </authorList>
    </citation>
    <scope>NUCLEOTIDE SEQUENCE</scope>
</reference>